<comment type="caution">
    <text evidence="1">The sequence shown here is derived from an EMBL/GenBank/DDBJ whole genome shotgun (WGS) entry which is preliminary data.</text>
</comment>
<dbReference type="Proteomes" id="UP000051922">
    <property type="component" value="Unassembled WGS sequence"/>
</dbReference>
<dbReference type="Gene3D" id="1.10.3230.30">
    <property type="entry name" value="Phage gp6-like head-tail connector protein"/>
    <property type="match status" value="1"/>
</dbReference>
<organism evidence="1 2">
    <name type="scientific">Lacticaseibacillus pantheris DSM 15945 = JCM 12539 = NBRC 106106</name>
    <dbReference type="NCBI Taxonomy" id="1423783"/>
    <lineage>
        <taxon>Bacteria</taxon>
        <taxon>Bacillati</taxon>
        <taxon>Bacillota</taxon>
        <taxon>Bacilli</taxon>
        <taxon>Lactobacillales</taxon>
        <taxon>Lactobacillaceae</taxon>
        <taxon>Lacticaseibacillus</taxon>
    </lineage>
</organism>
<evidence type="ECO:0000313" key="1">
    <source>
        <dbReference type="EMBL" id="KRL88625.1"/>
    </source>
</evidence>
<evidence type="ECO:0008006" key="3">
    <source>
        <dbReference type="Google" id="ProtNLM"/>
    </source>
</evidence>
<dbReference type="RefSeq" id="WP_054651492.1">
    <property type="nucleotide sequence ID" value="NZ_AZFJ01000003.1"/>
</dbReference>
<dbReference type="CDD" id="cd08054">
    <property type="entry name" value="gp6"/>
    <property type="match status" value="1"/>
</dbReference>
<dbReference type="EMBL" id="AZFJ01000003">
    <property type="protein sequence ID" value="KRL88625.1"/>
    <property type="molecule type" value="Genomic_DNA"/>
</dbReference>
<accession>A0A0R1U5W3</accession>
<gene>
    <name evidence="1" type="ORF">FC50_GL002385</name>
</gene>
<sequence>MAANDVTVTNDQITDMQDYLNLDTGVDEDTLKSLIEMAIAVTVDAADRTIPVSFYQRYPEFKQAVRVLVDFMYYSRGTLSDQKTAYPPSFLMMVNSFRFKIRGDYDASSSQSV</sequence>
<proteinExistence type="predicted"/>
<protein>
    <recommendedName>
        <fullName evidence="3">DNA packaging protein</fullName>
    </recommendedName>
</protein>
<dbReference type="AlphaFoldDB" id="A0A0R1U5W3"/>
<dbReference type="OrthoDB" id="2142412at2"/>
<dbReference type="NCBIfam" id="TIGR01560">
    <property type="entry name" value="put_DNA_pack"/>
    <property type="match status" value="1"/>
</dbReference>
<name>A0A0R1U5W3_9LACO</name>
<keyword evidence="2" id="KW-1185">Reference proteome</keyword>
<dbReference type="STRING" id="1423783.FC50_GL002385"/>
<evidence type="ECO:0000313" key="2">
    <source>
        <dbReference type="Proteomes" id="UP000051922"/>
    </source>
</evidence>
<reference evidence="1 2" key="1">
    <citation type="journal article" date="2015" name="Genome Announc.">
        <title>Expanding the biotechnology potential of lactobacilli through comparative genomics of 213 strains and associated genera.</title>
        <authorList>
            <person name="Sun Z."/>
            <person name="Harris H.M."/>
            <person name="McCann A."/>
            <person name="Guo C."/>
            <person name="Argimon S."/>
            <person name="Zhang W."/>
            <person name="Yang X."/>
            <person name="Jeffery I.B."/>
            <person name="Cooney J.C."/>
            <person name="Kagawa T.F."/>
            <person name="Liu W."/>
            <person name="Song Y."/>
            <person name="Salvetti E."/>
            <person name="Wrobel A."/>
            <person name="Rasinkangas P."/>
            <person name="Parkhill J."/>
            <person name="Rea M.C."/>
            <person name="O'Sullivan O."/>
            <person name="Ritari J."/>
            <person name="Douillard F.P."/>
            <person name="Paul Ross R."/>
            <person name="Yang R."/>
            <person name="Briner A.E."/>
            <person name="Felis G.E."/>
            <person name="de Vos W.M."/>
            <person name="Barrangou R."/>
            <person name="Klaenhammer T.R."/>
            <person name="Caufield P.W."/>
            <person name="Cui Y."/>
            <person name="Zhang H."/>
            <person name="O'Toole P.W."/>
        </authorList>
    </citation>
    <scope>NUCLEOTIDE SEQUENCE [LARGE SCALE GENOMIC DNA]</scope>
    <source>
        <strain evidence="1 2">DSM 15945</strain>
    </source>
</reference>
<dbReference type="InterPro" id="IPR006450">
    <property type="entry name" value="Phage_HK97_gp6-like"/>
</dbReference>